<sequence length="289" mass="31916">MDEKQPLPYTNAPPSEAPRPRRALLPVFLRAAVIALLTLFVLFFPTGIESSSLAAGDQTTDRSGDGVPHAPVAEAKRVPLEAHIMYVAAVSSAHPKLPNKPTSPQTTESDRLINPKFSAHPLLVLPTMVEISDRIDFKLSYIGKPTDHDDGVECKHGESECLGNMIELCAADKYPDPKIYLGFTYCLTRQYEKIAERHMIQDCAMEHGIDFARINDCLTQDDGGYVADLLQASFVRSAEANVTKSCTIRLDEKVRCIRDGGEWKDCPGGSDRDSLIRDINNLYQELNAA</sequence>
<gene>
    <name evidence="7" type="ORF">B0J12DRAFT_758881</name>
</gene>
<dbReference type="PANTHER" id="PTHR13234:SF8">
    <property type="entry name" value="GAMMA-INTERFERON-INDUCIBLE LYSOSOMAL THIOL REDUCTASE"/>
    <property type="match status" value="1"/>
</dbReference>
<name>A0ABQ8GSK7_9PEZI</name>
<dbReference type="Proteomes" id="UP000774617">
    <property type="component" value="Unassembled WGS sequence"/>
</dbReference>
<evidence type="ECO:0000256" key="5">
    <source>
        <dbReference type="ARBA" id="ARBA00023180"/>
    </source>
</evidence>
<keyword evidence="4" id="KW-0732">Signal</keyword>
<evidence type="ECO:0000313" key="8">
    <source>
        <dbReference type="Proteomes" id="UP000774617"/>
    </source>
</evidence>
<keyword evidence="6" id="KW-1133">Transmembrane helix</keyword>
<evidence type="ECO:0008006" key="9">
    <source>
        <dbReference type="Google" id="ProtNLM"/>
    </source>
</evidence>
<protein>
    <recommendedName>
        <fullName evidence="9">Gamma interferon inducible lysosomal thiol reductase GILT</fullName>
    </recommendedName>
</protein>
<accession>A0ABQ8GSK7</accession>
<keyword evidence="6" id="KW-0472">Membrane</keyword>
<keyword evidence="3" id="KW-0964">Secreted</keyword>
<proteinExistence type="inferred from homology"/>
<organism evidence="7 8">
    <name type="scientific">Macrophomina phaseolina</name>
    <dbReference type="NCBI Taxonomy" id="35725"/>
    <lineage>
        <taxon>Eukaryota</taxon>
        <taxon>Fungi</taxon>
        <taxon>Dikarya</taxon>
        <taxon>Ascomycota</taxon>
        <taxon>Pezizomycotina</taxon>
        <taxon>Dothideomycetes</taxon>
        <taxon>Dothideomycetes incertae sedis</taxon>
        <taxon>Botryosphaeriales</taxon>
        <taxon>Botryosphaeriaceae</taxon>
        <taxon>Macrophomina</taxon>
    </lineage>
</organism>
<keyword evidence="8" id="KW-1185">Reference proteome</keyword>
<evidence type="ECO:0000256" key="6">
    <source>
        <dbReference type="SAM" id="Phobius"/>
    </source>
</evidence>
<dbReference type="Pfam" id="PF03227">
    <property type="entry name" value="GILT"/>
    <property type="match status" value="1"/>
</dbReference>
<evidence type="ECO:0000256" key="1">
    <source>
        <dbReference type="ARBA" id="ARBA00004613"/>
    </source>
</evidence>
<dbReference type="InterPro" id="IPR004911">
    <property type="entry name" value="Interferon-induced_GILT"/>
</dbReference>
<keyword evidence="6" id="KW-0812">Transmembrane</keyword>
<evidence type="ECO:0000256" key="4">
    <source>
        <dbReference type="ARBA" id="ARBA00022729"/>
    </source>
</evidence>
<comment type="similarity">
    <text evidence="2">Belongs to the GILT family.</text>
</comment>
<keyword evidence="5" id="KW-0325">Glycoprotein</keyword>
<reference evidence="7 8" key="1">
    <citation type="journal article" date="2021" name="Nat. Commun.">
        <title>Genetic determinants of endophytism in the Arabidopsis root mycobiome.</title>
        <authorList>
            <person name="Mesny F."/>
            <person name="Miyauchi S."/>
            <person name="Thiergart T."/>
            <person name="Pickel B."/>
            <person name="Atanasova L."/>
            <person name="Karlsson M."/>
            <person name="Huettel B."/>
            <person name="Barry K.W."/>
            <person name="Haridas S."/>
            <person name="Chen C."/>
            <person name="Bauer D."/>
            <person name="Andreopoulos W."/>
            <person name="Pangilinan J."/>
            <person name="LaButti K."/>
            <person name="Riley R."/>
            <person name="Lipzen A."/>
            <person name="Clum A."/>
            <person name="Drula E."/>
            <person name="Henrissat B."/>
            <person name="Kohler A."/>
            <person name="Grigoriev I.V."/>
            <person name="Martin F.M."/>
            <person name="Hacquard S."/>
        </authorList>
    </citation>
    <scope>NUCLEOTIDE SEQUENCE [LARGE SCALE GENOMIC DNA]</scope>
    <source>
        <strain evidence="7 8">MPI-SDFR-AT-0080</strain>
    </source>
</reference>
<evidence type="ECO:0000313" key="7">
    <source>
        <dbReference type="EMBL" id="KAH7063468.1"/>
    </source>
</evidence>
<dbReference type="PANTHER" id="PTHR13234">
    <property type="entry name" value="GAMMA-INTERFERON INDUCIBLE LYSOSOMAL THIOL REDUCTASE GILT"/>
    <property type="match status" value="1"/>
</dbReference>
<comment type="subcellular location">
    <subcellularLocation>
        <location evidence="1">Secreted</location>
    </subcellularLocation>
</comment>
<evidence type="ECO:0000256" key="3">
    <source>
        <dbReference type="ARBA" id="ARBA00022525"/>
    </source>
</evidence>
<dbReference type="EMBL" id="JAGTJR010000002">
    <property type="protein sequence ID" value="KAH7063468.1"/>
    <property type="molecule type" value="Genomic_DNA"/>
</dbReference>
<comment type="caution">
    <text evidence="7">The sequence shown here is derived from an EMBL/GenBank/DDBJ whole genome shotgun (WGS) entry which is preliminary data.</text>
</comment>
<feature type="transmembrane region" description="Helical" evidence="6">
    <location>
        <begin position="23"/>
        <end position="44"/>
    </location>
</feature>
<evidence type="ECO:0000256" key="2">
    <source>
        <dbReference type="ARBA" id="ARBA00005679"/>
    </source>
</evidence>